<dbReference type="OrthoDB" id="6600300at2759"/>
<protein>
    <submittedName>
        <fullName evidence="1">Uncharacterized protein</fullName>
    </submittedName>
</protein>
<proteinExistence type="predicted"/>
<evidence type="ECO:0000313" key="1">
    <source>
        <dbReference type="EMBL" id="KAF0696492.1"/>
    </source>
</evidence>
<gene>
    <name evidence="1" type="ORF">FWK35_00037866</name>
</gene>
<name>A0A6G0VL56_APHCR</name>
<keyword evidence="2" id="KW-1185">Reference proteome</keyword>
<feature type="non-terminal residue" evidence="1">
    <location>
        <position position="1"/>
    </location>
</feature>
<organism evidence="1 2">
    <name type="scientific">Aphis craccivora</name>
    <name type="common">Cowpea aphid</name>
    <dbReference type="NCBI Taxonomy" id="307492"/>
    <lineage>
        <taxon>Eukaryota</taxon>
        <taxon>Metazoa</taxon>
        <taxon>Ecdysozoa</taxon>
        <taxon>Arthropoda</taxon>
        <taxon>Hexapoda</taxon>
        <taxon>Insecta</taxon>
        <taxon>Pterygota</taxon>
        <taxon>Neoptera</taxon>
        <taxon>Paraneoptera</taxon>
        <taxon>Hemiptera</taxon>
        <taxon>Sternorrhyncha</taxon>
        <taxon>Aphidomorpha</taxon>
        <taxon>Aphidoidea</taxon>
        <taxon>Aphididae</taxon>
        <taxon>Aphidini</taxon>
        <taxon>Aphis</taxon>
        <taxon>Aphis</taxon>
    </lineage>
</organism>
<dbReference type="AlphaFoldDB" id="A0A6G0VL56"/>
<feature type="non-terminal residue" evidence="1">
    <location>
        <position position="85"/>
    </location>
</feature>
<reference evidence="1 2" key="1">
    <citation type="submission" date="2019-08" db="EMBL/GenBank/DDBJ databases">
        <title>Whole genome of Aphis craccivora.</title>
        <authorList>
            <person name="Voronova N.V."/>
            <person name="Shulinski R.S."/>
            <person name="Bandarenka Y.V."/>
            <person name="Zhorov D.G."/>
            <person name="Warner D."/>
        </authorList>
    </citation>
    <scope>NUCLEOTIDE SEQUENCE [LARGE SCALE GENOMIC DNA]</scope>
    <source>
        <strain evidence="1">180601</strain>
        <tissue evidence="1">Whole Body</tissue>
    </source>
</reference>
<sequence length="85" mass="9769">DELKTKIMTQFVTLRPKLYAYRVSGVEYKKAKVLKNADAHKDETKQISTSCDMNLIQSNKHHAYSKTVKKIVLSANDDKRVILKC</sequence>
<dbReference type="Proteomes" id="UP000478052">
    <property type="component" value="Unassembled WGS sequence"/>
</dbReference>
<dbReference type="EMBL" id="VUJU01015157">
    <property type="protein sequence ID" value="KAF0696492.1"/>
    <property type="molecule type" value="Genomic_DNA"/>
</dbReference>
<accession>A0A6G0VL56</accession>
<comment type="caution">
    <text evidence="1">The sequence shown here is derived from an EMBL/GenBank/DDBJ whole genome shotgun (WGS) entry which is preliminary data.</text>
</comment>
<evidence type="ECO:0000313" key="2">
    <source>
        <dbReference type="Proteomes" id="UP000478052"/>
    </source>
</evidence>